<sequence length="428" mass="46600">MEAGGRRRRVAALSAALLALSALSALALLLLSPPALRAGSALPPGLLEELRQRRRDLRRLAAGGAAAEGGLRCGDVRRAAGGAVLGSGFTKVVVRAALAGGGAVALKSVHGAGREVRQCEQRYGAPAGCRRLAAYKLLKEVTLLRRLRHPGIVQLHGQCYDSGGETEAGVTAVLELGAPLEMIQLLQTPWEERFKICLGLVELLFYLAHSPLGSIVLLDFQPRQFVMVDGNLKVTDMDDASTEELSCEEDNDCTLDFPTKSFPLRCSSAGKCEGINEKRNLFNAYRYFFTYLLPHSAPPALQPFLSDILNATGNLRYGINETLRAFEKVLHLYKSGLYLQKRPLLLKAEAYKCWPSYSHLGCLLSVHSPEEAAAICSSQPHCQSFIITQQRTWTGRPLASFQSSPTDLIPDTTAIVYIKRSASLGRRL</sequence>
<organism evidence="26 27">
    <name type="scientific">Pavo cristatus</name>
    <name type="common">Indian peafowl</name>
    <name type="synonym">Blue peafowl</name>
    <dbReference type="NCBI Taxonomy" id="9049"/>
    <lineage>
        <taxon>Eukaryota</taxon>
        <taxon>Metazoa</taxon>
        <taxon>Chordata</taxon>
        <taxon>Craniata</taxon>
        <taxon>Vertebrata</taxon>
        <taxon>Euteleostomi</taxon>
        <taxon>Archelosauria</taxon>
        <taxon>Archosauria</taxon>
        <taxon>Dinosauria</taxon>
        <taxon>Saurischia</taxon>
        <taxon>Theropoda</taxon>
        <taxon>Coelurosauria</taxon>
        <taxon>Aves</taxon>
        <taxon>Neognathae</taxon>
        <taxon>Galloanserae</taxon>
        <taxon>Galliformes</taxon>
        <taxon>Phasianidae</taxon>
        <taxon>Phasianinae</taxon>
        <taxon>Pavo</taxon>
    </lineage>
</organism>
<keyword evidence="4" id="KW-0813">Transport</keyword>
<keyword evidence="13" id="KW-0067">ATP-binding</keyword>
<keyword evidence="9" id="KW-0732">Signal</keyword>
<evidence type="ECO:0000256" key="13">
    <source>
        <dbReference type="ARBA" id="ARBA00022840"/>
    </source>
</evidence>
<dbReference type="GO" id="GO:0005524">
    <property type="term" value="F:ATP binding"/>
    <property type="evidence" value="ECO:0007669"/>
    <property type="project" value="UniProtKB-KW"/>
</dbReference>
<evidence type="ECO:0000256" key="1">
    <source>
        <dbReference type="ARBA" id="ARBA00004555"/>
    </source>
</evidence>
<evidence type="ECO:0000256" key="8">
    <source>
        <dbReference type="ARBA" id="ARBA00022679"/>
    </source>
</evidence>
<keyword evidence="16" id="KW-0333">Golgi apparatus</keyword>
<keyword evidence="5" id="KW-0217">Developmental protein</keyword>
<reference evidence="26" key="1">
    <citation type="submission" date="2025-08" db="UniProtKB">
        <authorList>
            <consortium name="Ensembl"/>
        </authorList>
    </citation>
    <scope>IDENTIFICATION</scope>
</reference>
<evidence type="ECO:0000256" key="4">
    <source>
        <dbReference type="ARBA" id="ARBA00022448"/>
    </source>
</evidence>
<protein>
    <recommendedName>
        <fullName evidence="20">Extracellular tyrosine-protein kinase PKDCC</fullName>
        <ecNumber evidence="3">2.7.10.2</ecNumber>
    </recommendedName>
    <alternativeName>
        <fullName evidence="21">Protein kinase domain-containing protein, cytoplasmic</fullName>
    </alternativeName>
    <alternativeName>
        <fullName evidence="22">Protein kinase-like protein SgK493</fullName>
    </alternativeName>
    <alternativeName>
        <fullName evidence="23">Sugen kinase 493</fullName>
    </alternativeName>
    <alternativeName>
        <fullName evidence="24">Vertebrate lonesome kinase</fullName>
    </alternativeName>
</protein>
<dbReference type="InterPro" id="IPR011009">
    <property type="entry name" value="Kinase-like_dom_sf"/>
</dbReference>
<dbReference type="Ensembl" id="ENSPSTT00000006048.1">
    <property type="protein sequence ID" value="ENSPSTP00000005765.1"/>
    <property type="gene ID" value="ENSPSTG00000004065.1"/>
</dbReference>
<dbReference type="FunFam" id="1.10.510.10:FF:000552">
    <property type="entry name" value="extracellular tyrosine-protein kinase PKDCC isoform X5"/>
    <property type="match status" value="1"/>
</dbReference>
<evidence type="ECO:0000256" key="16">
    <source>
        <dbReference type="ARBA" id="ARBA00023034"/>
    </source>
</evidence>
<evidence type="ECO:0000256" key="10">
    <source>
        <dbReference type="ARBA" id="ARBA00022741"/>
    </source>
</evidence>
<evidence type="ECO:0000256" key="7">
    <source>
        <dbReference type="ARBA" id="ARBA00022553"/>
    </source>
</evidence>
<reference evidence="26" key="2">
    <citation type="submission" date="2025-09" db="UniProtKB">
        <authorList>
            <consortium name="Ensembl"/>
        </authorList>
    </citation>
    <scope>IDENTIFICATION</scope>
</reference>
<evidence type="ECO:0000256" key="6">
    <source>
        <dbReference type="ARBA" id="ARBA00022525"/>
    </source>
</evidence>
<evidence type="ECO:0000256" key="9">
    <source>
        <dbReference type="ARBA" id="ARBA00022729"/>
    </source>
</evidence>
<keyword evidence="10" id="KW-0547">Nucleotide-binding</keyword>
<evidence type="ECO:0000256" key="23">
    <source>
        <dbReference type="ARBA" id="ARBA00080589"/>
    </source>
</evidence>
<dbReference type="SUPFAM" id="SSF56112">
    <property type="entry name" value="Protein kinase-like (PK-like)"/>
    <property type="match status" value="1"/>
</dbReference>
<evidence type="ECO:0000256" key="17">
    <source>
        <dbReference type="ARBA" id="ARBA00023137"/>
    </source>
</evidence>
<comment type="subcellular location">
    <subcellularLocation>
        <location evidence="1">Golgi apparatus</location>
    </subcellularLocation>
    <subcellularLocation>
        <location evidence="2">Secreted</location>
    </subcellularLocation>
</comment>
<comment type="catalytic activity">
    <reaction evidence="19">
        <text>L-tyrosyl-[protein] + ATP = O-phospho-L-tyrosyl-[protein] + ADP + H(+)</text>
        <dbReference type="Rhea" id="RHEA:10596"/>
        <dbReference type="Rhea" id="RHEA-COMP:10136"/>
        <dbReference type="Rhea" id="RHEA-COMP:20101"/>
        <dbReference type="ChEBI" id="CHEBI:15378"/>
        <dbReference type="ChEBI" id="CHEBI:30616"/>
        <dbReference type="ChEBI" id="CHEBI:46858"/>
        <dbReference type="ChEBI" id="CHEBI:61978"/>
        <dbReference type="ChEBI" id="CHEBI:456216"/>
        <dbReference type="EC" id="2.7.10.2"/>
    </reaction>
    <physiologicalReaction direction="left-to-right" evidence="19">
        <dbReference type="Rhea" id="RHEA:10597"/>
    </physiologicalReaction>
</comment>
<evidence type="ECO:0000256" key="2">
    <source>
        <dbReference type="ARBA" id="ARBA00004613"/>
    </source>
</evidence>
<keyword evidence="6" id="KW-0964">Secreted</keyword>
<keyword evidence="7" id="KW-0597">Phosphoprotein</keyword>
<keyword evidence="11" id="KW-0418">Kinase</keyword>
<dbReference type="GO" id="GO:0005576">
    <property type="term" value="C:extracellular region"/>
    <property type="evidence" value="ECO:0007669"/>
    <property type="project" value="UniProtKB-SubCell"/>
</dbReference>
<evidence type="ECO:0000256" key="20">
    <source>
        <dbReference type="ARBA" id="ARBA00072258"/>
    </source>
</evidence>
<dbReference type="Gene3D" id="1.10.510.10">
    <property type="entry name" value="Transferase(Phosphotransferase) domain 1"/>
    <property type="match status" value="1"/>
</dbReference>
<evidence type="ECO:0000256" key="22">
    <source>
        <dbReference type="ARBA" id="ARBA00079014"/>
    </source>
</evidence>
<dbReference type="Pfam" id="PF12260">
    <property type="entry name" value="PIP49_C"/>
    <property type="match status" value="1"/>
</dbReference>
<evidence type="ECO:0000256" key="14">
    <source>
        <dbReference type="ARBA" id="ARBA00022855"/>
    </source>
</evidence>
<evidence type="ECO:0000256" key="24">
    <source>
        <dbReference type="ARBA" id="ARBA00082327"/>
    </source>
</evidence>
<keyword evidence="8" id="KW-0808">Transferase</keyword>
<dbReference type="PANTHER" id="PTHR46448">
    <property type="entry name" value="PROTEIN KINASE DOMAIN-CONTAINING PROTEIN"/>
    <property type="match status" value="1"/>
</dbReference>
<evidence type="ECO:0000313" key="27">
    <source>
        <dbReference type="Proteomes" id="UP000694428"/>
    </source>
</evidence>
<dbReference type="GO" id="GO:0004715">
    <property type="term" value="F:non-membrane spanning protein tyrosine kinase activity"/>
    <property type="evidence" value="ECO:0007669"/>
    <property type="project" value="UniProtKB-EC"/>
</dbReference>
<dbReference type="EC" id="2.7.10.2" evidence="3"/>
<evidence type="ECO:0000256" key="21">
    <source>
        <dbReference type="ARBA" id="ARBA00078617"/>
    </source>
</evidence>
<dbReference type="GO" id="GO:0015031">
    <property type="term" value="P:protein transport"/>
    <property type="evidence" value="ECO:0007669"/>
    <property type="project" value="UniProtKB-KW"/>
</dbReference>
<dbReference type="PANTHER" id="PTHR46448:SF2">
    <property type="entry name" value="PROTEIN KINASE DOMAIN-CONTAINING PROTEIN"/>
    <property type="match status" value="1"/>
</dbReference>
<keyword evidence="12" id="KW-0221">Differentiation</keyword>
<name>A0A8C9EU59_PAVCR</name>
<dbReference type="GO" id="GO:0001501">
    <property type="term" value="P:skeletal system development"/>
    <property type="evidence" value="ECO:0007669"/>
    <property type="project" value="TreeGrafter"/>
</dbReference>
<accession>A0A8C9EU59</accession>
<dbReference type="GO" id="GO:0005794">
    <property type="term" value="C:Golgi apparatus"/>
    <property type="evidence" value="ECO:0007669"/>
    <property type="project" value="UniProtKB-SubCell"/>
</dbReference>
<evidence type="ECO:0000313" key="26">
    <source>
        <dbReference type="Ensembl" id="ENSPSTP00000005765.1"/>
    </source>
</evidence>
<evidence type="ECO:0000256" key="19">
    <source>
        <dbReference type="ARBA" id="ARBA00051942"/>
    </source>
</evidence>
<evidence type="ECO:0000256" key="12">
    <source>
        <dbReference type="ARBA" id="ARBA00022782"/>
    </source>
</evidence>
<feature type="domain" description="Protein kinase" evidence="25">
    <location>
        <begin position="79"/>
        <end position="428"/>
    </location>
</feature>
<keyword evidence="14" id="KW-0892">Osteogenesis</keyword>
<dbReference type="Proteomes" id="UP000694428">
    <property type="component" value="Unplaced"/>
</dbReference>
<evidence type="ECO:0000256" key="11">
    <source>
        <dbReference type="ARBA" id="ARBA00022777"/>
    </source>
</evidence>
<keyword evidence="15" id="KW-0653">Protein transport</keyword>
<dbReference type="InterPro" id="IPR000719">
    <property type="entry name" value="Prot_kinase_dom"/>
</dbReference>
<dbReference type="AlphaFoldDB" id="A0A8C9EU59"/>
<dbReference type="GO" id="GO:0001503">
    <property type="term" value="P:ossification"/>
    <property type="evidence" value="ECO:0007669"/>
    <property type="project" value="UniProtKB-KW"/>
</dbReference>
<evidence type="ECO:0000256" key="3">
    <source>
        <dbReference type="ARBA" id="ARBA00011903"/>
    </source>
</evidence>
<dbReference type="InterPro" id="IPR022049">
    <property type="entry name" value="FAM69_kinase_dom"/>
</dbReference>
<evidence type="ECO:0000259" key="25">
    <source>
        <dbReference type="PROSITE" id="PS50011"/>
    </source>
</evidence>
<dbReference type="GO" id="GO:0030154">
    <property type="term" value="P:cell differentiation"/>
    <property type="evidence" value="ECO:0007669"/>
    <property type="project" value="UniProtKB-KW"/>
</dbReference>
<dbReference type="InterPro" id="IPR042983">
    <property type="entry name" value="PKDCC"/>
</dbReference>
<keyword evidence="18" id="KW-0325">Glycoprotein</keyword>
<evidence type="ECO:0000256" key="18">
    <source>
        <dbReference type="ARBA" id="ARBA00023180"/>
    </source>
</evidence>
<keyword evidence="27" id="KW-1185">Reference proteome</keyword>
<evidence type="ECO:0000256" key="15">
    <source>
        <dbReference type="ARBA" id="ARBA00022927"/>
    </source>
</evidence>
<proteinExistence type="predicted"/>
<evidence type="ECO:0000256" key="5">
    <source>
        <dbReference type="ARBA" id="ARBA00022473"/>
    </source>
</evidence>
<keyword evidence="17" id="KW-0829">Tyrosine-protein kinase</keyword>
<dbReference type="PROSITE" id="PS50011">
    <property type="entry name" value="PROTEIN_KINASE_DOM"/>
    <property type="match status" value="1"/>
</dbReference>